<gene>
    <name evidence="1" type="ORF">H7F53_11110</name>
</gene>
<dbReference type="EMBL" id="JACLAX010000010">
    <property type="protein sequence ID" value="MBC2669693.1"/>
    <property type="molecule type" value="Genomic_DNA"/>
</dbReference>
<dbReference type="Proteomes" id="UP000551327">
    <property type="component" value="Unassembled WGS sequence"/>
</dbReference>
<comment type="caution">
    <text evidence="1">The sequence shown here is derived from an EMBL/GenBank/DDBJ whole genome shotgun (WGS) entry which is preliminary data.</text>
</comment>
<organism evidence="1 2">
    <name type="scientific">Novosphingobium piscinae</name>
    <dbReference type="NCBI Taxonomy" id="1507448"/>
    <lineage>
        <taxon>Bacteria</taxon>
        <taxon>Pseudomonadati</taxon>
        <taxon>Pseudomonadota</taxon>
        <taxon>Alphaproteobacteria</taxon>
        <taxon>Sphingomonadales</taxon>
        <taxon>Sphingomonadaceae</taxon>
        <taxon>Novosphingobium</taxon>
    </lineage>
</organism>
<evidence type="ECO:0000313" key="1">
    <source>
        <dbReference type="EMBL" id="MBC2669693.1"/>
    </source>
</evidence>
<keyword evidence="2" id="KW-1185">Reference proteome</keyword>
<reference evidence="1 2" key="1">
    <citation type="submission" date="2020-08" db="EMBL/GenBank/DDBJ databases">
        <title>The genome sequence of type strain Novosphingobium piscinae KCTC 42194.</title>
        <authorList>
            <person name="Liu Y."/>
        </authorList>
    </citation>
    <scope>NUCLEOTIDE SEQUENCE [LARGE SCALE GENOMIC DNA]</scope>
    <source>
        <strain evidence="1 2">KCTC 42194</strain>
    </source>
</reference>
<sequence length="70" mass="7076">MPDHGSTSRSSKLIKLGTGIRDLLVQSDALGLPYVAIHLCNALESLEAEAPMGDMSVGTDGADGAGPLPG</sequence>
<proteinExistence type="predicted"/>
<accession>A0A7X1FZ72</accession>
<dbReference type="AlphaFoldDB" id="A0A7X1FZ72"/>
<protein>
    <submittedName>
        <fullName evidence="1">Uncharacterized protein</fullName>
    </submittedName>
</protein>
<name>A0A7X1FZ72_9SPHN</name>
<dbReference type="RefSeq" id="WP_185679561.1">
    <property type="nucleotide sequence ID" value="NZ_JACLAX010000010.1"/>
</dbReference>
<evidence type="ECO:0000313" key="2">
    <source>
        <dbReference type="Proteomes" id="UP000551327"/>
    </source>
</evidence>